<evidence type="ECO:0000313" key="2">
    <source>
        <dbReference type="EnsemblPlants" id="LPERR10G04110.1"/>
    </source>
</evidence>
<dbReference type="SMART" id="SM00256">
    <property type="entry name" value="FBOX"/>
    <property type="match status" value="1"/>
</dbReference>
<dbReference type="PANTHER" id="PTHR34223:SF117">
    <property type="entry name" value="OS06G0493266 PROTEIN"/>
    <property type="match status" value="1"/>
</dbReference>
<dbReference type="InterPro" id="IPR053781">
    <property type="entry name" value="F-box_AtFBL13-like"/>
</dbReference>
<dbReference type="PROSITE" id="PS50181">
    <property type="entry name" value="FBOX"/>
    <property type="match status" value="1"/>
</dbReference>
<dbReference type="SUPFAM" id="SSF81383">
    <property type="entry name" value="F-box domain"/>
    <property type="match status" value="1"/>
</dbReference>
<dbReference type="InterPro" id="IPR053197">
    <property type="entry name" value="F-box_SCFL_complex_component"/>
</dbReference>
<feature type="domain" description="F-box" evidence="1">
    <location>
        <begin position="17"/>
        <end position="66"/>
    </location>
</feature>
<organism evidence="2 3">
    <name type="scientific">Leersia perrieri</name>
    <dbReference type="NCBI Taxonomy" id="77586"/>
    <lineage>
        <taxon>Eukaryota</taxon>
        <taxon>Viridiplantae</taxon>
        <taxon>Streptophyta</taxon>
        <taxon>Embryophyta</taxon>
        <taxon>Tracheophyta</taxon>
        <taxon>Spermatophyta</taxon>
        <taxon>Magnoliopsida</taxon>
        <taxon>Liliopsida</taxon>
        <taxon>Poales</taxon>
        <taxon>Poaceae</taxon>
        <taxon>BOP clade</taxon>
        <taxon>Oryzoideae</taxon>
        <taxon>Oryzeae</taxon>
        <taxon>Oryzinae</taxon>
        <taxon>Leersia</taxon>
    </lineage>
</organism>
<proteinExistence type="predicted"/>
<dbReference type="SUPFAM" id="SSF52047">
    <property type="entry name" value="RNI-like"/>
    <property type="match status" value="1"/>
</dbReference>
<evidence type="ECO:0000313" key="3">
    <source>
        <dbReference type="Proteomes" id="UP000032180"/>
    </source>
</evidence>
<dbReference type="Pfam" id="PF00646">
    <property type="entry name" value="F-box"/>
    <property type="match status" value="1"/>
</dbReference>
<dbReference type="HOGENOM" id="CLU_003068_1_0_1"/>
<evidence type="ECO:0000259" key="1">
    <source>
        <dbReference type="PROSITE" id="PS50181"/>
    </source>
</evidence>
<dbReference type="Gramene" id="LPERR10G04110.1">
    <property type="protein sequence ID" value="LPERR10G04110.1"/>
    <property type="gene ID" value="LPERR10G04110"/>
</dbReference>
<dbReference type="EnsemblPlants" id="LPERR10G04110.1">
    <property type="protein sequence ID" value="LPERR10G04110.1"/>
    <property type="gene ID" value="LPERR10G04110"/>
</dbReference>
<dbReference type="Gene3D" id="1.20.1280.50">
    <property type="match status" value="1"/>
</dbReference>
<accession>A0A0D9XIL5</accession>
<dbReference type="CDD" id="cd22160">
    <property type="entry name" value="F-box_AtFBL13-like"/>
    <property type="match status" value="1"/>
</dbReference>
<protein>
    <recommendedName>
        <fullName evidence="1">F-box domain-containing protein</fullName>
    </recommendedName>
</protein>
<dbReference type="PANTHER" id="PTHR34223">
    <property type="entry name" value="OS11G0201299 PROTEIN"/>
    <property type="match status" value="1"/>
</dbReference>
<reference evidence="2 3" key="1">
    <citation type="submission" date="2012-08" db="EMBL/GenBank/DDBJ databases">
        <title>Oryza genome evolution.</title>
        <authorList>
            <person name="Wing R.A."/>
        </authorList>
    </citation>
    <scope>NUCLEOTIDE SEQUENCE</scope>
</reference>
<name>A0A0D9XIL5_9ORYZ</name>
<reference evidence="2" key="3">
    <citation type="submission" date="2015-04" db="UniProtKB">
        <authorList>
            <consortium name="EnsemblPlants"/>
        </authorList>
    </citation>
    <scope>IDENTIFICATION</scope>
</reference>
<dbReference type="Proteomes" id="UP000032180">
    <property type="component" value="Chromosome 10"/>
</dbReference>
<reference evidence="3" key="2">
    <citation type="submission" date="2013-12" db="EMBL/GenBank/DDBJ databases">
        <authorList>
            <person name="Yu Y."/>
            <person name="Lee S."/>
            <person name="de Baynast K."/>
            <person name="Wissotski M."/>
            <person name="Liu L."/>
            <person name="Talag J."/>
            <person name="Goicoechea J."/>
            <person name="Angelova A."/>
            <person name="Jetty R."/>
            <person name="Kudrna D."/>
            <person name="Golser W."/>
            <person name="Rivera L."/>
            <person name="Zhang J."/>
            <person name="Wing R."/>
        </authorList>
    </citation>
    <scope>NUCLEOTIDE SEQUENCE</scope>
</reference>
<dbReference type="AlphaFoldDB" id="A0A0D9XIL5"/>
<keyword evidence="3" id="KW-1185">Reference proteome</keyword>
<dbReference type="eggNOG" id="ENOG502S2XD">
    <property type="taxonomic scope" value="Eukaryota"/>
</dbReference>
<sequence length="415" mass="47824">MAECSKKVKNGVKEIVGTNINDLPNDVLEHILSFVPTREVVQTCVLSQMWRYIWKSVPTVEIMESIDDCQNILDQVILHRGDISIHSCHLHFVDYFDHQKHKANSWIFHALLVCKVKELSICAWFDDEFLKIASQSIISKHLRKLVLDTLKLKTNFVDFTSCPLLENLEMNYCVITGNKIISNSLKHLRMERVVFWTYDADDLAVVIQICVLNLVSLSLIGFDGWTPLFESMPCLVSATVVFNYECSDACIYSKFWDCGNEDCRGCYARSDHKYGCLLLDRLSSTTHMELVSNDYSIANVVSRDLRWSPLFRNLKTLVLNEWFLDNGLWGLLCIVKCSPSLEKITLKLYTEPEQMVGNEESYSTMVQPFVMKQLKKIMVKCEKEMEWVKNIVMTLTKLGIPQHIICVEEISSSSW</sequence>
<dbReference type="InterPro" id="IPR001810">
    <property type="entry name" value="F-box_dom"/>
</dbReference>
<dbReference type="InterPro" id="IPR036047">
    <property type="entry name" value="F-box-like_dom_sf"/>
</dbReference>